<gene>
    <name evidence="1" type="ORF">ACFONL_13250</name>
</gene>
<dbReference type="EMBL" id="JBHRYC010000065">
    <property type="protein sequence ID" value="MFC3638328.1"/>
    <property type="molecule type" value="Genomic_DNA"/>
</dbReference>
<dbReference type="Proteomes" id="UP001595704">
    <property type="component" value="Unassembled WGS sequence"/>
</dbReference>
<dbReference type="RefSeq" id="WP_191320848.1">
    <property type="nucleotide sequence ID" value="NZ_BNCG01000027.1"/>
</dbReference>
<evidence type="ECO:0000313" key="2">
    <source>
        <dbReference type="Proteomes" id="UP001595704"/>
    </source>
</evidence>
<reference evidence="2" key="1">
    <citation type="journal article" date="2019" name="Int. J. Syst. Evol. Microbiol.">
        <title>The Global Catalogue of Microorganisms (GCM) 10K type strain sequencing project: providing services to taxonomists for standard genome sequencing and annotation.</title>
        <authorList>
            <consortium name="The Broad Institute Genomics Platform"/>
            <consortium name="The Broad Institute Genome Sequencing Center for Infectious Disease"/>
            <person name="Wu L."/>
            <person name="Ma J."/>
        </authorList>
    </citation>
    <scope>NUCLEOTIDE SEQUENCE [LARGE SCALE GENOMIC DNA]</scope>
    <source>
        <strain evidence="2">KCTC 42282</strain>
    </source>
</reference>
<protein>
    <recommendedName>
        <fullName evidence="3">Lipoprotein</fullName>
    </recommendedName>
</protein>
<organism evidence="1 2">
    <name type="scientific">Camelimonas fluminis</name>
    <dbReference type="NCBI Taxonomy" id="1576911"/>
    <lineage>
        <taxon>Bacteria</taxon>
        <taxon>Pseudomonadati</taxon>
        <taxon>Pseudomonadota</taxon>
        <taxon>Alphaproteobacteria</taxon>
        <taxon>Hyphomicrobiales</taxon>
        <taxon>Chelatococcaceae</taxon>
        <taxon>Camelimonas</taxon>
    </lineage>
</organism>
<name>A0ABV7UII9_9HYPH</name>
<accession>A0ABV7UII9</accession>
<keyword evidence="2" id="KW-1185">Reference proteome</keyword>
<sequence>MYPNFALMSIKGKIVINLRGIVILPVIAVLAACSPPTITGGDIAAIKSGYGEMIESLSDNTARQKGFELALYRAVTPVEFVAPPDNFDGREPLKLAVLRADMPAPGSDAYFEVVSRNAGQIAGMDAATIVDKYVSQDGALLSKQEQWARGWQTRRRIKSRNDAEEVQRRRRLLAQFSARQAAYSWEGGKPVLKFTMRNPLDIPLDRIEVDLDLFDPGGQKRVGSARVQGVLRTALQPEAVASVQIDLSQYEQVARRELRNFAETLNVQLVFRNAWSREKSLIFAEHVTDKEFNDQNSAVIDLLSEIQLAKQNLSKFRITFADR</sequence>
<evidence type="ECO:0000313" key="1">
    <source>
        <dbReference type="EMBL" id="MFC3638328.1"/>
    </source>
</evidence>
<evidence type="ECO:0008006" key="3">
    <source>
        <dbReference type="Google" id="ProtNLM"/>
    </source>
</evidence>
<comment type="caution">
    <text evidence="1">The sequence shown here is derived from an EMBL/GenBank/DDBJ whole genome shotgun (WGS) entry which is preliminary data.</text>
</comment>
<proteinExistence type="predicted"/>